<evidence type="ECO:0000256" key="1">
    <source>
        <dbReference type="SAM" id="SignalP"/>
    </source>
</evidence>
<feature type="signal peptide" evidence="1">
    <location>
        <begin position="1"/>
        <end position="22"/>
    </location>
</feature>
<evidence type="ECO:0000313" key="2">
    <source>
        <dbReference type="EMBL" id="QKJ67420.1"/>
    </source>
</evidence>
<dbReference type="PROSITE" id="PS51257">
    <property type="entry name" value="PROKAR_LIPOPROTEIN"/>
    <property type="match status" value="1"/>
</dbReference>
<evidence type="ECO:0000313" key="3">
    <source>
        <dbReference type="Proteomes" id="UP000504844"/>
    </source>
</evidence>
<accession>A0A6M8SVV1</accession>
<dbReference type="Proteomes" id="UP000504844">
    <property type="component" value="Chromosome"/>
</dbReference>
<feature type="chain" id="PRO_5026774072" evidence="1">
    <location>
        <begin position="23"/>
        <end position="174"/>
    </location>
</feature>
<dbReference type="KEGG" id="dee:HQN60_12295"/>
<protein>
    <submittedName>
        <fullName evidence="2">DUF3833 domain-containing protein</fullName>
    </submittedName>
</protein>
<organism evidence="2 3">
    <name type="scientific">Deefgea piscis</name>
    <dbReference type="NCBI Taxonomy" id="2739061"/>
    <lineage>
        <taxon>Bacteria</taxon>
        <taxon>Pseudomonadati</taxon>
        <taxon>Pseudomonadota</taxon>
        <taxon>Betaproteobacteria</taxon>
        <taxon>Neisseriales</taxon>
        <taxon>Chitinibacteraceae</taxon>
        <taxon>Deefgea</taxon>
    </lineage>
</organism>
<proteinExistence type="predicted"/>
<keyword evidence="1" id="KW-0732">Signal</keyword>
<dbReference type="Pfam" id="PF12915">
    <property type="entry name" value="DUF3833"/>
    <property type="match status" value="1"/>
</dbReference>
<dbReference type="InterPro" id="IPR024409">
    <property type="entry name" value="DUF3833"/>
</dbReference>
<reference evidence="2 3" key="1">
    <citation type="submission" date="2020-05" db="EMBL/GenBank/DDBJ databases">
        <title>Complete genome sequence of Deefgea sp. D17.</title>
        <authorList>
            <person name="Bae J.-W."/>
            <person name="Han J.E."/>
        </authorList>
    </citation>
    <scope>NUCLEOTIDE SEQUENCE [LARGE SCALE GENOMIC DNA]</scope>
    <source>
        <strain evidence="2 3">D17</strain>
    </source>
</reference>
<dbReference type="AlphaFoldDB" id="A0A6M8SVV1"/>
<dbReference type="EMBL" id="CP054143">
    <property type="protein sequence ID" value="QKJ67420.1"/>
    <property type="molecule type" value="Genomic_DNA"/>
</dbReference>
<keyword evidence="3" id="KW-1185">Reference proteome</keyword>
<name>A0A6M8SVV1_9NEIS</name>
<gene>
    <name evidence="2" type="ORF">HQN60_12295</name>
</gene>
<sequence>MKKSIIAALCGLLTACASPDVAQYQKAEPKLDLVHYFVGKTDAWGMFQKRSGEVVKRFHVEITGKHHNGKLVLDEQFKYDDGTTQQRIWTLSKAADGSWRGTADDVKGEAVGKIAGNALNWRYTMFLPVDGKTYEVQFDDWMFLIDDKAMINRASMQKFGFELGQVTLFFKKRD</sequence>
<dbReference type="RefSeq" id="WP_173533922.1">
    <property type="nucleotide sequence ID" value="NZ_CP054143.1"/>
</dbReference>